<evidence type="ECO:0000313" key="1">
    <source>
        <dbReference type="EMBL" id="EKM28038.1"/>
    </source>
</evidence>
<organism evidence="1 2">
    <name type="scientific">Vibrio harveyi</name>
    <name type="common">Beneckea harveyi</name>
    <dbReference type="NCBI Taxonomy" id="669"/>
    <lineage>
        <taxon>Bacteria</taxon>
        <taxon>Pseudomonadati</taxon>
        <taxon>Pseudomonadota</taxon>
        <taxon>Gammaproteobacteria</taxon>
        <taxon>Vibrionales</taxon>
        <taxon>Vibrionaceae</taxon>
        <taxon>Vibrio</taxon>
    </lineage>
</organism>
<accession>A0A454CNT9</accession>
<reference evidence="1 2" key="1">
    <citation type="submission" date="2012-10" db="EMBL/GenBank/DDBJ databases">
        <title>Genome sequence of Vibrio Cholerae HENC-02.</title>
        <authorList>
            <person name="Eppinger M."/>
            <person name="Hasan N.A."/>
            <person name="Sengamalay N."/>
            <person name="Hine E."/>
            <person name="Su Q."/>
            <person name="Daugherty S.C."/>
            <person name="Young S."/>
            <person name="Sadzewicz L."/>
            <person name="Tallon L."/>
            <person name="Cebula T.A."/>
            <person name="Ravel J."/>
            <person name="Colwell R.R."/>
        </authorList>
    </citation>
    <scope>NUCLEOTIDE SEQUENCE [LARGE SCALE GENOMIC DNA]</scope>
    <source>
        <strain evidence="1 2">HENC-02</strain>
    </source>
</reference>
<dbReference type="EMBL" id="AJSR01002711">
    <property type="protein sequence ID" value="EKM28038.1"/>
    <property type="molecule type" value="Genomic_DNA"/>
</dbReference>
<comment type="caution">
    <text evidence="1">The sequence shown here is derived from an EMBL/GenBank/DDBJ whole genome shotgun (WGS) entry which is preliminary data.</text>
</comment>
<protein>
    <submittedName>
        <fullName evidence="1">Uncharacterized protein</fullName>
    </submittedName>
</protein>
<name>A0A454CNT9_VIBHA</name>
<proteinExistence type="predicted"/>
<sequence length="16" mass="2052">MILWEEESLNDREKIF</sequence>
<dbReference type="AlphaFoldDB" id="A0A454CNT9"/>
<feature type="non-terminal residue" evidence="1">
    <location>
        <position position="16"/>
    </location>
</feature>
<dbReference type="Proteomes" id="UP000008367">
    <property type="component" value="Unassembled WGS sequence"/>
</dbReference>
<evidence type="ECO:0000313" key="2">
    <source>
        <dbReference type="Proteomes" id="UP000008367"/>
    </source>
</evidence>
<gene>
    <name evidence="1" type="ORF">VCHENC02_6026A</name>
</gene>